<dbReference type="STRING" id="3469.A0A4Y7LFN9"/>
<reference evidence="5 6" key="1">
    <citation type="journal article" date="2018" name="Science">
        <title>The opium poppy genome and morphinan production.</title>
        <authorList>
            <person name="Guo L."/>
            <person name="Winzer T."/>
            <person name="Yang X."/>
            <person name="Li Y."/>
            <person name="Ning Z."/>
            <person name="He Z."/>
            <person name="Teodor R."/>
            <person name="Lu Y."/>
            <person name="Bowser T.A."/>
            <person name="Graham I.A."/>
            <person name="Ye K."/>
        </authorList>
    </citation>
    <scope>NUCLEOTIDE SEQUENCE [LARGE SCALE GENOMIC DNA]</scope>
    <source>
        <strain evidence="6">cv. HN1</strain>
        <tissue evidence="5">Leaves</tissue>
    </source>
</reference>
<dbReference type="AlphaFoldDB" id="A0A4Y7LFN9"/>
<feature type="region of interest" description="Disordered" evidence="4">
    <location>
        <begin position="40"/>
        <end position="113"/>
    </location>
</feature>
<evidence type="ECO:0000256" key="3">
    <source>
        <dbReference type="SAM" id="Coils"/>
    </source>
</evidence>
<proteinExistence type="inferred from homology"/>
<dbReference type="PANTHER" id="PTHR34224">
    <property type="entry name" value="INTERACTOR OF CONSTITUTIVE ACTIVE ROPS 2, CHLOROPLASTIC-RELATED"/>
    <property type="match status" value="1"/>
</dbReference>
<gene>
    <name evidence="5" type="ORF">C5167_046545</name>
</gene>
<evidence type="ECO:0000256" key="1">
    <source>
        <dbReference type="ARBA" id="ARBA00009778"/>
    </source>
</evidence>
<dbReference type="OMA" id="MMSPYRD"/>
<dbReference type="Proteomes" id="UP000316621">
    <property type="component" value="Chromosome 11"/>
</dbReference>
<evidence type="ECO:0000256" key="2">
    <source>
        <dbReference type="ARBA" id="ARBA00023054"/>
    </source>
</evidence>
<evidence type="ECO:0000313" key="5">
    <source>
        <dbReference type="EMBL" id="RZC83757.1"/>
    </source>
</evidence>
<dbReference type="PANTHER" id="PTHR34224:SF4">
    <property type="entry name" value="INTERACTOR OF CONSTITUTIVE ACTIVE ROPS 2, CHLOROPLASTIC"/>
    <property type="match status" value="1"/>
</dbReference>
<feature type="coiled-coil region" evidence="3">
    <location>
        <begin position="235"/>
        <end position="304"/>
    </location>
</feature>
<dbReference type="Gramene" id="RZC83757">
    <property type="protein sequence ID" value="RZC83757"/>
    <property type="gene ID" value="C5167_046545"/>
</dbReference>
<organism evidence="5 6">
    <name type="scientific">Papaver somniferum</name>
    <name type="common">Opium poppy</name>
    <dbReference type="NCBI Taxonomy" id="3469"/>
    <lineage>
        <taxon>Eukaryota</taxon>
        <taxon>Viridiplantae</taxon>
        <taxon>Streptophyta</taxon>
        <taxon>Embryophyta</taxon>
        <taxon>Tracheophyta</taxon>
        <taxon>Spermatophyta</taxon>
        <taxon>Magnoliopsida</taxon>
        <taxon>Ranunculales</taxon>
        <taxon>Papaveraceae</taxon>
        <taxon>Papaveroideae</taxon>
        <taxon>Papaver</taxon>
    </lineage>
</organism>
<name>A0A4Y7LFN9_PAPSO</name>
<feature type="coiled-coil region" evidence="3">
    <location>
        <begin position="583"/>
        <end position="617"/>
    </location>
</feature>
<protein>
    <submittedName>
        <fullName evidence="5">Uncharacterized protein</fullName>
    </submittedName>
</protein>
<feature type="compositionally biased region" description="Basic and acidic residues" evidence="4">
    <location>
        <begin position="81"/>
        <end position="110"/>
    </location>
</feature>
<dbReference type="EMBL" id="CM010725">
    <property type="protein sequence ID" value="RZC83757.1"/>
    <property type="molecule type" value="Genomic_DNA"/>
</dbReference>
<feature type="coiled-coil region" evidence="3">
    <location>
        <begin position="465"/>
        <end position="558"/>
    </location>
</feature>
<sequence>MVCLVAQEISEGRLNFSPSFFFFHSLGHFLPREVNMQTTKARTGSLEVPQRTSPTTTRTARQLKMPGAEGDSPSPTSVSRTPKERNLKVAERRSPRSPATEKKRPSKVTDMEPQLAQLQDDLKKAKDQLGMCELQRKYAQQEAEEAHKRLKSLTSKLDESQRQLLELTNTEDDRLQELRQLSQERDRAWQSELDALLKQHSLDSAALASAMHEVHRLKMQQGSVVESEAPQNIEFENLKLDLADTRSAVENLKGELRRCKESEAQAKMLVGETLMQLETAKTTMETLRSDNLRAKEAYDSLASELEQSRFQVNALETLCKHQGDPSRDALVSQKSRDNSEVLESNQLKVELNFMRLEVEQLRNALDAAKVKYEEEAVQKSPQLQSAHKLLEQTQSEYFLRESELEAALKQTKADMEDLKLNLVDKESELQTAKVKYEEEAVQKSMQLQSAHKLVEQRESEYFLRESELESALEQTKADIKYLKSNLVDKESELQSISDLKLEHEQANQRESELDIEMKKLKAEIADLRANMMDKETELQNLVEENETLKSEIEKQSKEIGELGYLKDEVDKSGKRALWVTEQLEAAQTANSEMEVELRRLKVQADQWRKAAEAATAVLSTESNGKFDFNYHSVSGTLCSPYSDEMDDESPKKSNMLKKIGVLWKKQK</sequence>
<comment type="similarity">
    <text evidence="1">Belongs to the ICR family.</text>
</comment>
<accession>A0A4Y7LFN9</accession>
<evidence type="ECO:0000256" key="4">
    <source>
        <dbReference type="SAM" id="MobiDB-lite"/>
    </source>
</evidence>
<feature type="compositionally biased region" description="Polar residues" evidence="4">
    <location>
        <begin position="50"/>
        <end position="60"/>
    </location>
</feature>
<keyword evidence="2 3" id="KW-0175">Coiled coil</keyword>
<keyword evidence="6" id="KW-1185">Reference proteome</keyword>
<dbReference type="InterPro" id="IPR029688">
    <property type="entry name" value="ICR"/>
</dbReference>
<evidence type="ECO:0000313" key="6">
    <source>
        <dbReference type="Proteomes" id="UP000316621"/>
    </source>
</evidence>
<feature type="coiled-coil region" evidence="3">
    <location>
        <begin position="344"/>
        <end position="435"/>
    </location>
</feature>